<dbReference type="PANTHER" id="PTHR13370:SF3">
    <property type="entry name" value="TRNA (GUANINE(10)-N2)-METHYLTRANSFERASE HOMOLOG"/>
    <property type="match status" value="1"/>
</dbReference>
<evidence type="ECO:0000313" key="14">
    <source>
        <dbReference type="EMBL" id="TPX50877.1"/>
    </source>
</evidence>
<evidence type="ECO:0000256" key="1">
    <source>
        <dbReference type="ARBA" id="ARBA00004496"/>
    </source>
</evidence>
<comment type="subcellular location">
    <subcellularLocation>
        <location evidence="1">Cytoplasm</location>
    </subcellularLocation>
</comment>
<dbReference type="VEuPathDB" id="FungiDB:SeMB42_g02104"/>
<dbReference type="PROSITE" id="PS51627">
    <property type="entry name" value="SAM_MT_TRM11"/>
    <property type="match status" value="1"/>
</dbReference>
<dbReference type="SUPFAM" id="SSF53335">
    <property type="entry name" value="S-adenosyl-L-methionine-dependent methyltransferases"/>
    <property type="match status" value="1"/>
</dbReference>
<dbReference type="InterPro" id="IPR016691">
    <property type="entry name" value="TRMT11"/>
</dbReference>
<evidence type="ECO:0000313" key="15">
    <source>
        <dbReference type="Proteomes" id="UP000317494"/>
    </source>
</evidence>
<reference evidence="15 16" key="1">
    <citation type="journal article" date="2019" name="Sci. Rep.">
        <title>Comparative genomics of chytrid fungi reveal insights into the obligate biotrophic and pathogenic lifestyle of Synchytrium endobioticum.</title>
        <authorList>
            <person name="van de Vossenberg B.T.L.H."/>
            <person name="Warris S."/>
            <person name="Nguyen H.D.T."/>
            <person name="van Gent-Pelzer M.P.E."/>
            <person name="Joly D.L."/>
            <person name="van de Geest H.C."/>
            <person name="Bonants P.J.M."/>
            <person name="Smith D.S."/>
            <person name="Levesque C.A."/>
            <person name="van der Lee T.A.J."/>
        </authorList>
    </citation>
    <scope>NUCLEOTIDE SEQUENCE [LARGE SCALE GENOMIC DNA]</scope>
    <source>
        <strain evidence="13 16">LEV6574</strain>
        <strain evidence="14 15">MB42</strain>
    </source>
</reference>
<evidence type="ECO:0000256" key="5">
    <source>
        <dbReference type="ARBA" id="ARBA00022679"/>
    </source>
</evidence>
<evidence type="ECO:0000256" key="10">
    <source>
        <dbReference type="PROSITE-ProRule" id="PRU00959"/>
    </source>
</evidence>
<name>A0A507D9V1_9FUNG</name>
<comment type="caution">
    <text evidence="13">The sequence shown here is derived from an EMBL/GenBank/DDBJ whole genome shotgun (WGS) entry which is preliminary data.</text>
</comment>
<dbReference type="Gene3D" id="3.40.50.150">
    <property type="entry name" value="Vaccinia Virus protein VP39"/>
    <property type="match status" value="1"/>
</dbReference>
<keyword evidence="7 10" id="KW-0819">tRNA processing</keyword>
<keyword evidence="4 10" id="KW-0489">Methyltransferase</keyword>
<dbReference type="Pfam" id="PF25904">
    <property type="entry name" value="Tmrp11_N"/>
    <property type="match status" value="1"/>
</dbReference>
<evidence type="ECO:0000259" key="12">
    <source>
        <dbReference type="Pfam" id="PF25904"/>
    </source>
</evidence>
<dbReference type="Proteomes" id="UP000320475">
    <property type="component" value="Unassembled WGS sequence"/>
</dbReference>
<protein>
    <recommendedName>
        <fullName evidence="9">tRNA (guanine(10)-N(2))-methyltransferase</fullName>
        <ecNumber evidence="9">2.1.1.214</ecNumber>
    </recommendedName>
</protein>
<dbReference type="GO" id="GO:0032259">
    <property type="term" value="P:methylation"/>
    <property type="evidence" value="ECO:0007669"/>
    <property type="project" value="UniProtKB-UniRule"/>
</dbReference>
<keyword evidence="8 10" id="KW-0694">RNA-binding</keyword>
<evidence type="ECO:0000256" key="6">
    <source>
        <dbReference type="ARBA" id="ARBA00022691"/>
    </source>
</evidence>
<dbReference type="EMBL" id="QEAN01000061">
    <property type="protein sequence ID" value="TPX50877.1"/>
    <property type="molecule type" value="Genomic_DNA"/>
</dbReference>
<comment type="similarity">
    <text evidence="10">Belongs to the class I-like SAM-binding methyltransferase superfamily. TRM11 methyltransferase family.</text>
</comment>
<dbReference type="GO" id="GO:0043527">
    <property type="term" value="C:tRNA methyltransferase complex"/>
    <property type="evidence" value="ECO:0007669"/>
    <property type="project" value="UniProtKB-ARBA"/>
</dbReference>
<dbReference type="PIRSF" id="PIRSF017259">
    <property type="entry name" value="tRNA_mtfrase_TRM11"/>
    <property type="match status" value="1"/>
</dbReference>
<keyword evidence="15" id="KW-1185">Reference proteome</keyword>
<dbReference type="GO" id="GO:0005737">
    <property type="term" value="C:cytoplasm"/>
    <property type="evidence" value="ECO:0007669"/>
    <property type="project" value="UniProtKB-SubCell"/>
</dbReference>
<feature type="domain" description="tRNA (guanine(10)-N(2))-methyltransferase TRMT11 N-terminal" evidence="12">
    <location>
        <begin position="3"/>
        <end position="172"/>
    </location>
</feature>
<dbReference type="PROSITE" id="PS00092">
    <property type="entry name" value="N6_MTASE"/>
    <property type="match status" value="1"/>
</dbReference>
<evidence type="ECO:0000259" key="11">
    <source>
        <dbReference type="Pfam" id="PF01170"/>
    </source>
</evidence>
<sequence>MKTYLVHWRQRHPSFRLPELEALAKLGNLKLQYDVPPNHEEVPYLCIQCECDDDARKLAKRSILIRDVLELWDHGETLEEVHRKLRPKAFLYEHHAKDTFKFRIHSFGKSLPLELQPEVVDQFAYLGWQGKIDLTHPQVQVMLLLHMDDHATSDALLAGTKHVYVGRLIQEGNASVVSEFHNKNRQYLGVTTMDAELSLICANIALARPGTVICDPFVGTGSFLFTCSKFGAYTFGCDIDGRQLRGKDGKSVESNIQQYRLQGTVLGNYICDMAHHPWRNVRFLDAIVCDPPYGIRAGAKKVGCDTIKSSPKCVLTKDGSVRYPSTLPYEIDDVLKDLLDFATQHLAEGGRLVYWLPVANESLDHMNGLPMEEILQRAIPQHPLLRLASVSRQAFGKWQRLLICQELVLDERRNGTVSEGYINGSNCISHNDFRRLYFSKAPNTVKVIPGQ</sequence>
<proteinExistence type="inferred from homology"/>
<evidence type="ECO:0000256" key="3">
    <source>
        <dbReference type="ARBA" id="ARBA00022555"/>
    </source>
</evidence>
<accession>A0A507D9V1</accession>
<evidence type="ECO:0000256" key="9">
    <source>
        <dbReference type="ARBA" id="ARBA00066937"/>
    </source>
</evidence>
<dbReference type="STRING" id="286115.A0A507D9V1"/>
<evidence type="ECO:0000313" key="13">
    <source>
        <dbReference type="EMBL" id="TPX47568.1"/>
    </source>
</evidence>
<keyword evidence="6 10" id="KW-0949">S-adenosyl-L-methionine</keyword>
<feature type="domain" description="Ribosomal RNA large subunit methyltransferase K/L-like methyltransferase" evidence="11">
    <location>
        <begin position="184"/>
        <end position="301"/>
    </location>
</feature>
<dbReference type="PRINTS" id="PR00507">
    <property type="entry name" value="N12N6MTFRASE"/>
</dbReference>
<dbReference type="AlphaFoldDB" id="A0A507D9V1"/>
<keyword evidence="3 10" id="KW-0820">tRNA-binding</keyword>
<dbReference type="GO" id="GO:0000049">
    <property type="term" value="F:tRNA binding"/>
    <property type="evidence" value="ECO:0007669"/>
    <property type="project" value="UniProtKB-UniRule"/>
</dbReference>
<keyword evidence="2" id="KW-0963">Cytoplasm</keyword>
<dbReference type="InterPro" id="IPR029063">
    <property type="entry name" value="SAM-dependent_MTases_sf"/>
</dbReference>
<dbReference type="GO" id="GO:0160102">
    <property type="term" value="F:tRNA (guanine(10)-N2)-methyltransferase activity"/>
    <property type="evidence" value="ECO:0007669"/>
    <property type="project" value="UniProtKB-EC"/>
</dbReference>
<dbReference type="Pfam" id="PF01170">
    <property type="entry name" value="UPF0020"/>
    <property type="match status" value="1"/>
</dbReference>
<organism evidence="13 16">
    <name type="scientific">Synchytrium endobioticum</name>
    <dbReference type="NCBI Taxonomy" id="286115"/>
    <lineage>
        <taxon>Eukaryota</taxon>
        <taxon>Fungi</taxon>
        <taxon>Fungi incertae sedis</taxon>
        <taxon>Chytridiomycota</taxon>
        <taxon>Chytridiomycota incertae sedis</taxon>
        <taxon>Chytridiomycetes</taxon>
        <taxon>Synchytriales</taxon>
        <taxon>Synchytriaceae</taxon>
        <taxon>Synchytrium</taxon>
    </lineage>
</organism>
<dbReference type="GO" id="GO:0008033">
    <property type="term" value="P:tRNA processing"/>
    <property type="evidence" value="ECO:0007669"/>
    <property type="project" value="UniProtKB-UniRule"/>
</dbReference>
<dbReference type="PANTHER" id="PTHR13370">
    <property type="entry name" value="RNA METHYLASE-RELATED"/>
    <property type="match status" value="1"/>
</dbReference>
<evidence type="ECO:0000256" key="8">
    <source>
        <dbReference type="ARBA" id="ARBA00022884"/>
    </source>
</evidence>
<dbReference type="EC" id="2.1.1.214" evidence="9"/>
<evidence type="ECO:0000313" key="16">
    <source>
        <dbReference type="Proteomes" id="UP000320475"/>
    </source>
</evidence>
<dbReference type="EMBL" id="QEAM01000074">
    <property type="protein sequence ID" value="TPX47568.1"/>
    <property type="molecule type" value="Genomic_DNA"/>
</dbReference>
<keyword evidence="5 10" id="KW-0808">Transferase</keyword>
<evidence type="ECO:0000256" key="7">
    <source>
        <dbReference type="ARBA" id="ARBA00022694"/>
    </source>
</evidence>
<dbReference type="InterPro" id="IPR000241">
    <property type="entry name" value="RlmKL-like_Mtase"/>
</dbReference>
<dbReference type="InterPro" id="IPR002052">
    <property type="entry name" value="DNA_methylase_N6_adenine_CS"/>
</dbReference>
<dbReference type="OrthoDB" id="333024at2759"/>
<dbReference type="InterPro" id="IPR059073">
    <property type="entry name" value="TRMT11_N"/>
</dbReference>
<gene>
    <name evidence="13" type="ORF">SeLEV6574_g02592</name>
    <name evidence="14" type="ORF">SeMB42_g02104</name>
</gene>
<evidence type="ECO:0000256" key="2">
    <source>
        <dbReference type="ARBA" id="ARBA00022490"/>
    </source>
</evidence>
<dbReference type="Proteomes" id="UP000317494">
    <property type="component" value="Unassembled WGS sequence"/>
</dbReference>
<evidence type="ECO:0000256" key="4">
    <source>
        <dbReference type="ARBA" id="ARBA00022603"/>
    </source>
</evidence>